<feature type="binding site" evidence="20">
    <location>
        <position position="157"/>
    </location>
    <ligand>
        <name>UDP-N-acetyl-alpha-D-glucosamine</name>
        <dbReference type="ChEBI" id="CHEBI:57705"/>
    </ligand>
</feature>
<comment type="subunit">
    <text evidence="20">Homotrimer.</text>
</comment>
<feature type="binding site" evidence="20">
    <location>
        <begin position="388"/>
        <end position="389"/>
    </location>
    <ligand>
        <name>acetyl-CoA</name>
        <dbReference type="ChEBI" id="CHEBI:57288"/>
    </ligand>
</feature>
<dbReference type="InterPro" id="IPR005835">
    <property type="entry name" value="NTP_transferase_dom"/>
</dbReference>
<keyword evidence="14 20" id="KW-0511">Multifunctional enzyme</keyword>
<feature type="binding site" evidence="20">
    <location>
        <position position="142"/>
    </location>
    <ligand>
        <name>UDP-N-acetyl-alpha-D-glucosamine</name>
        <dbReference type="ChEBI" id="CHEBI:57705"/>
    </ligand>
</feature>
<evidence type="ECO:0000256" key="20">
    <source>
        <dbReference type="HAMAP-Rule" id="MF_01631"/>
    </source>
</evidence>
<comment type="catalytic activity">
    <reaction evidence="18 20">
        <text>N-acetyl-alpha-D-glucosamine 1-phosphate + UTP + H(+) = UDP-N-acetyl-alpha-D-glucosamine + diphosphate</text>
        <dbReference type="Rhea" id="RHEA:13509"/>
        <dbReference type="ChEBI" id="CHEBI:15378"/>
        <dbReference type="ChEBI" id="CHEBI:33019"/>
        <dbReference type="ChEBI" id="CHEBI:46398"/>
        <dbReference type="ChEBI" id="CHEBI:57705"/>
        <dbReference type="ChEBI" id="CHEBI:57776"/>
        <dbReference type="EC" id="2.7.7.23"/>
    </reaction>
</comment>
<dbReference type="InterPro" id="IPR050065">
    <property type="entry name" value="GlmU-like"/>
</dbReference>
<protein>
    <recommendedName>
        <fullName evidence="20">Bifunctional protein GlmU</fullName>
    </recommendedName>
    <domain>
        <recommendedName>
            <fullName evidence="20">UDP-N-acetylglucosamine pyrophosphorylase</fullName>
            <ecNumber evidence="20">2.7.7.23</ecNumber>
        </recommendedName>
        <alternativeName>
            <fullName evidence="20">N-acetylglucosamine-1-phosphate uridyltransferase</fullName>
        </alternativeName>
    </domain>
    <domain>
        <recommendedName>
            <fullName evidence="20">Glucosamine-1-phosphate N-acetyltransferase</fullName>
            <ecNumber evidence="20">2.3.1.157</ecNumber>
        </recommendedName>
    </domain>
</protein>
<evidence type="ECO:0000313" key="22">
    <source>
        <dbReference type="EMBL" id="MSS44107.1"/>
    </source>
</evidence>
<comment type="caution">
    <text evidence="20">Lacks conserved residue(s) required for the propagation of feature annotation.</text>
</comment>
<feature type="region of interest" description="N-acetyltransferase" evidence="20">
    <location>
        <begin position="254"/>
        <end position="462"/>
    </location>
</feature>
<evidence type="ECO:0000259" key="21">
    <source>
        <dbReference type="Pfam" id="PF00483"/>
    </source>
</evidence>
<dbReference type="PANTHER" id="PTHR43584:SF3">
    <property type="entry name" value="BIFUNCTIONAL PROTEIN GLMU"/>
    <property type="match status" value="1"/>
</dbReference>
<dbReference type="Proteomes" id="UP000462760">
    <property type="component" value="Unassembled WGS sequence"/>
</dbReference>
<dbReference type="OrthoDB" id="9775031at2"/>
<dbReference type="Gene3D" id="2.160.10.10">
    <property type="entry name" value="Hexapeptide repeat proteins"/>
    <property type="match status" value="1"/>
</dbReference>
<dbReference type="NCBIfam" id="NF010934">
    <property type="entry name" value="PRK14354.1"/>
    <property type="match status" value="1"/>
</dbReference>
<feature type="binding site" evidence="20">
    <location>
        <position position="368"/>
    </location>
    <ligand>
        <name>UDP-N-acetyl-alpha-D-glucosamine</name>
        <dbReference type="ChEBI" id="CHEBI:57705"/>
    </ligand>
</feature>
<accession>A0A844FJ36</accession>
<keyword evidence="8 20" id="KW-0548">Nucleotidyltransferase</keyword>
<feature type="active site" description="Proton acceptor" evidence="20">
    <location>
        <position position="365"/>
    </location>
</feature>
<feature type="binding site" evidence="20">
    <location>
        <position position="425"/>
    </location>
    <ligand>
        <name>acetyl-CoA</name>
        <dbReference type="ChEBI" id="CHEBI:57288"/>
    </ligand>
</feature>
<feature type="binding site" evidence="20">
    <location>
        <position position="230"/>
    </location>
    <ligand>
        <name>Mg(2+)</name>
        <dbReference type="ChEBI" id="CHEBI:18420"/>
    </ligand>
</feature>
<dbReference type="GO" id="GO:0005737">
    <property type="term" value="C:cytoplasm"/>
    <property type="evidence" value="ECO:0007669"/>
    <property type="project" value="UniProtKB-SubCell"/>
</dbReference>
<dbReference type="PANTHER" id="PTHR43584">
    <property type="entry name" value="NUCLEOTIDYL TRANSFERASE"/>
    <property type="match status" value="1"/>
</dbReference>
<comment type="caution">
    <text evidence="22">The sequence shown here is derived from an EMBL/GenBank/DDBJ whole genome shotgun (WGS) entry which is preliminary data.</text>
</comment>
<feature type="binding site" evidence="20">
    <location>
        <position position="335"/>
    </location>
    <ligand>
        <name>UDP-N-acetyl-alpha-D-glucosamine</name>
        <dbReference type="ChEBI" id="CHEBI:57705"/>
    </ligand>
</feature>
<feature type="binding site" evidence="20">
    <location>
        <position position="442"/>
    </location>
    <ligand>
        <name>acetyl-CoA</name>
        <dbReference type="ChEBI" id="CHEBI:57288"/>
    </ligand>
</feature>
<name>A0A844FJ36_9FIRM</name>
<evidence type="ECO:0000256" key="18">
    <source>
        <dbReference type="ARBA" id="ARBA00048493"/>
    </source>
</evidence>
<evidence type="ECO:0000256" key="16">
    <source>
        <dbReference type="ARBA" id="ARBA00023316"/>
    </source>
</evidence>
<keyword evidence="12 20" id="KW-0133">Cell shape</keyword>
<evidence type="ECO:0000256" key="11">
    <source>
        <dbReference type="ARBA" id="ARBA00022842"/>
    </source>
</evidence>
<comment type="catalytic activity">
    <reaction evidence="17 20">
        <text>alpha-D-glucosamine 1-phosphate + acetyl-CoA = N-acetyl-alpha-D-glucosamine 1-phosphate + CoA + H(+)</text>
        <dbReference type="Rhea" id="RHEA:13725"/>
        <dbReference type="ChEBI" id="CHEBI:15378"/>
        <dbReference type="ChEBI" id="CHEBI:57287"/>
        <dbReference type="ChEBI" id="CHEBI:57288"/>
        <dbReference type="ChEBI" id="CHEBI:57776"/>
        <dbReference type="ChEBI" id="CHEBI:58516"/>
        <dbReference type="EC" id="2.3.1.157"/>
    </reaction>
</comment>
<evidence type="ECO:0000313" key="23">
    <source>
        <dbReference type="Proteomes" id="UP000462760"/>
    </source>
</evidence>
<feature type="binding site" evidence="20">
    <location>
        <position position="353"/>
    </location>
    <ligand>
        <name>UDP-N-acetyl-alpha-D-glucosamine</name>
        <dbReference type="ChEBI" id="CHEBI:57705"/>
    </ligand>
</feature>
<dbReference type="GO" id="GO:0000287">
    <property type="term" value="F:magnesium ion binding"/>
    <property type="evidence" value="ECO:0007669"/>
    <property type="project" value="UniProtKB-UniRule"/>
</dbReference>
<comment type="function">
    <text evidence="19 20">Catalyzes the last two sequential reactions in the de novo biosynthetic pathway for UDP-N-acetylglucosamine (UDP-GlcNAc). The C-terminal domain catalyzes the transfer of acetyl group from acetyl coenzyme A to glucosamine-1-phosphate (GlcN-1-P) to produce N-acetylglucosamine-1-phosphate (GlcNAc-1-P), which is converted into UDP-GlcNAc by the transfer of uridine 5-monophosphate (from uridine 5-triphosphate), a reaction catalyzed by the N-terminal domain.</text>
</comment>
<feature type="binding site" evidence="20">
    <location>
        <position position="407"/>
    </location>
    <ligand>
        <name>acetyl-CoA</name>
        <dbReference type="ChEBI" id="CHEBI:57288"/>
    </ligand>
</feature>
<evidence type="ECO:0000256" key="15">
    <source>
        <dbReference type="ARBA" id="ARBA00023315"/>
    </source>
</evidence>
<reference evidence="22 23" key="1">
    <citation type="submission" date="2019-08" db="EMBL/GenBank/DDBJ databases">
        <title>In-depth cultivation of the pig gut microbiome towards novel bacterial diversity and tailored functional studies.</title>
        <authorList>
            <person name="Wylensek D."/>
            <person name="Hitch T.C.A."/>
            <person name="Clavel T."/>
        </authorList>
    </citation>
    <scope>NUCLEOTIDE SEQUENCE [LARGE SCALE GENOMIC DNA]</scope>
    <source>
        <strain evidence="22 23">Med78-601-WT-4W-RMD-3</strain>
    </source>
</reference>
<keyword evidence="13 20" id="KW-0573">Peptidoglycan synthesis</keyword>
<dbReference type="InterPro" id="IPR005882">
    <property type="entry name" value="Bifunctional_GlmU"/>
</dbReference>
<comment type="similarity">
    <text evidence="4 20">In the C-terminal section; belongs to the transferase hexapeptide repeat family.</text>
</comment>
<feature type="binding site" evidence="20">
    <location>
        <position position="379"/>
    </location>
    <ligand>
        <name>UDP-N-acetyl-alpha-D-glucosamine</name>
        <dbReference type="ChEBI" id="CHEBI:57705"/>
    </ligand>
</feature>
<keyword evidence="15 20" id="KW-0012">Acyltransferase</keyword>
<sequence>MTISIILAAGEGTRMKSSKPKVLHNICGKPLLSYVIDASRCAKVENNIVIVGHGGEKVIDSINDEDITFEKQPIGEGVPYGTGFAVMQARNYIKDNSCVIILYGDTPLISGNTLNELVEYHNSSDNACTVLTAEFEDPKGYGRIIRDEKGNIHSIVEEKDATEEEKRIKEINSGMYCFKGEYLKFALDRIDNKNAQGEYYITDAVKIFKDEGLKVGAYKIEDSTEIFGINSRVQLAYAEKLMRKRINEKHMKNGVTLIDPESTYIGNDVKIGSDTIVYPGAILEGNTVIGEDCIIGHNTRIVNGKISNKVEIQISTILDSIVEDGTKVGPYAYLRPNSHIGKNVKIGDFVEVKNANIGDNSKASHLSYIGDADVGKNVNIGCGVVFVNYNGKTKSRTTVEDNAFIGSNSNLVAPVVVKEWGYIAAGSTITDKVDRGHLAIARARQVCKADWVFKKDFTKDNK</sequence>
<comment type="pathway">
    <text evidence="20">Bacterial outer membrane biogenesis; LPS lipid A biosynthesis.</text>
</comment>
<dbReference type="EMBL" id="VULR01000016">
    <property type="protein sequence ID" value="MSS44107.1"/>
    <property type="molecule type" value="Genomic_DNA"/>
</dbReference>
<dbReference type="AlphaFoldDB" id="A0A844FJ36"/>
<feature type="binding site" evidence="20">
    <location>
        <begin position="7"/>
        <end position="10"/>
    </location>
    <ligand>
        <name>UDP-N-acetyl-alpha-D-glucosamine</name>
        <dbReference type="ChEBI" id="CHEBI:57705"/>
    </ligand>
</feature>
<dbReference type="HAMAP" id="MF_01631">
    <property type="entry name" value="GlmU"/>
    <property type="match status" value="1"/>
</dbReference>
<evidence type="ECO:0000256" key="3">
    <source>
        <dbReference type="ARBA" id="ARBA00005208"/>
    </source>
</evidence>
<feature type="binding site" evidence="20">
    <location>
        <position position="230"/>
    </location>
    <ligand>
        <name>UDP-N-acetyl-alpha-D-glucosamine</name>
        <dbReference type="ChEBI" id="CHEBI:57705"/>
    </ligand>
</feature>
<dbReference type="InterPro" id="IPR038009">
    <property type="entry name" value="GlmU_C_LbH"/>
</dbReference>
<keyword evidence="9 20" id="KW-0479">Metal-binding</keyword>
<feature type="domain" description="Nucleotidyl transferase" evidence="21">
    <location>
        <begin position="4"/>
        <end position="218"/>
    </location>
</feature>
<dbReference type="SUPFAM" id="SSF51161">
    <property type="entry name" value="Trimeric LpxA-like enzymes"/>
    <property type="match status" value="1"/>
</dbReference>
<feature type="binding site" evidence="20">
    <location>
        <position position="21"/>
    </location>
    <ligand>
        <name>UDP-N-acetyl-alpha-D-glucosamine</name>
        <dbReference type="ChEBI" id="CHEBI:57705"/>
    </ligand>
</feature>
<dbReference type="Pfam" id="PF00132">
    <property type="entry name" value="Hexapep"/>
    <property type="match status" value="2"/>
</dbReference>
<dbReference type="RefSeq" id="WP_154484778.1">
    <property type="nucleotide sequence ID" value="NZ_VULR01000016.1"/>
</dbReference>
<dbReference type="GO" id="GO:0019134">
    <property type="term" value="F:glucosamine-1-phosphate N-acetyltransferase activity"/>
    <property type="evidence" value="ECO:0007669"/>
    <property type="project" value="UniProtKB-UniRule"/>
</dbReference>
<dbReference type="UniPathway" id="UPA00973"/>
<dbReference type="GO" id="GO:0009245">
    <property type="term" value="P:lipid A biosynthetic process"/>
    <property type="evidence" value="ECO:0007669"/>
    <property type="project" value="UniProtKB-UniRule"/>
</dbReference>
<keyword evidence="10 20" id="KW-0677">Repeat</keyword>
<evidence type="ECO:0000256" key="5">
    <source>
        <dbReference type="ARBA" id="ARBA00007947"/>
    </source>
</evidence>
<comment type="similarity">
    <text evidence="5 20">In the N-terminal section; belongs to the N-acetylglucosamine-1-phosphate uridyltransferase family.</text>
</comment>
<feature type="region of interest" description="Pyrophosphorylase" evidence="20">
    <location>
        <begin position="1"/>
        <end position="232"/>
    </location>
</feature>
<evidence type="ECO:0000256" key="19">
    <source>
        <dbReference type="ARBA" id="ARBA00049628"/>
    </source>
</evidence>
<comment type="pathway">
    <text evidence="2 20">Nucleotide-sugar biosynthesis; UDP-N-acetyl-alpha-D-glucosamine biosynthesis; N-acetyl-alpha-D-glucosamine 1-phosphate from alpha-D-glucosamine 6-phosphate (route II): step 2/2.</text>
</comment>
<comment type="subcellular location">
    <subcellularLocation>
        <location evidence="1 20">Cytoplasm</location>
    </subcellularLocation>
</comment>
<evidence type="ECO:0000256" key="17">
    <source>
        <dbReference type="ARBA" id="ARBA00048247"/>
    </source>
</evidence>
<evidence type="ECO:0000256" key="13">
    <source>
        <dbReference type="ARBA" id="ARBA00022984"/>
    </source>
</evidence>
<feature type="binding site" evidence="20">
    <location>
        <begin position="81"/>
        <end position="82"/>
    </location>
    <ligand>
        <name>UDP-N-acetyl-alpha-D-glucosamine</name>
        <dbReference type="ChEBI" id="CHEBI:57705"/>
    </ligand>
</feature>
<dbReference type="UniPathway" id="UPA00113">
    <property type="reaction ID" value="UER00532"/>
</dbReference>
<evidence type="ECO:0000256" key="9">
    <source>
        <dbReference type="ARBA" id="ARBA00022723"/>
    </source>
</evidence>
<organism evidence="22 23">
    <name type="scientific">Anaerosalibacter bizertensis</name>
    <dbReference type="NCBI Taxonomy" id="932217"/>
    <lineage>
        <taxon>Bacteria</taxon>
        <taxon>Bacillati</taxon>
        <taxon>Bacillota</taxon>
        <taxon>Tissierellia</taxon>
        <taxon>Tissierellales</taxon>
        <taxon>Sporanaerobacteraceae</taxon>
        <taxon>Anaerosalibacter</taxon>
    </lineage>
</organism>
<evidence type="ECO:0000256" key="1">
    <source>
        <dbReference type="ARBA" id="ARBA00004496"/>
    </source>
</evidence>
<dbReference type="InterPro" id="IPR001451">
    <property type="entry name" value="Hexapep"/>
</dbReference>
<keyword evidence="11 20" id="KW-0460">Magnesium</keyword>
<evidence type="ECO:0000256" key="6">
    <source>
        <dbReference type="ARBA" id="ARBA00022490"/>
    </source>
</evidence>
<evidence type="ECO:0000256" key="8">
    <source>
        <dbReference type="ARBA" id="ARBA00022695"/>
    </source>
</evidence>
<comment type="pathway">
    <text evidence="3 20">Nucleotide-sugar biosynthesis; UDP-N-acetyl-alpha-D-glucosamine biosynthesis; UDP-N-acetyl-alpha-D-glucosamine from N-acetyl-alpha-D-glucosamine 1-phosphate: step 1/1.</text>
</comment>
<dbReference type="GO" id="GO:0003977">
    <property type="term" value="F:UDP-N-acetylglucosamine diphosphorylase activity"/>
    <property type="evidence" value="ECO:0007669"/>
    <property type="project" value="UniProtKB-UniRule"/>
</dbReference>
<dbReference type="CDD" id="cd02540">
    <property type="entry name" value="GT2_GlmU_N_bac"/>
    <property type="match status" value="1"/>
</dbReference>
<dbReference type="EC" id="2.3.1.157" evidence="20"/>
<dbReference type="SUPFAM" id="SSF53448">
    <property type="entry name" value="Nucleotide-diphospho-sugar transferases"/>
    <property type="match status" value="1"/>
</dbReference>
<gene>
    <name evidence="20 22" type="primary">glmU</name>
    <name evidence="22" type="ORF">FYJ27_10270</name>
</gene>
<dbReference type="InterPro" id="IPR011004">
    <property type="entry name" value="Trimer_LpxA-like_sf"/>
</dbReference>
<feature type="binding site" evidence="20">
    <location>
        <position position="172"/>
    </location>
    <ligand>
        <name>UDP-N-acetyl-alpha-D-glucosamine</name>
        <dbReference type="ChEBI" id="CHEBI:57705"/>
    </ligand>
</feature>
<feature type="binding site" evidence="20">
    <location>
        <position position="105"/>
    </location>
    <ligand>
        <name>Mg(2+)</name>
        <dbReference type="ChEBI" id="CHEBI:18420"/>
    </ligand>
</feature>
<evidence type="ECO:0000256" key="12">
    <source>
        <dbReference type="ARBA" id="ARBA00022960"/>
    </source>
</evidence>
<evidence type="ECO:0000256" key="10">
    <source>
        <dbReference type="ARBA" id="ARBA00022737"/>
    </source>
</evidence>
<evidence type="ECO:0000256" key="14">
    <source>
        <dbReference type="ARBA" id="ARBA00023268"/>
    </source>
</evidence>
<dbReference type="GO" id="GO:0008360">
    <property type="term" value="P:regulation of cell shape"/>
    <property type="evidence" value="ECO:0007669"/>
    <property type="project" value="UniProtKB-KW"/>
</dbReference>
<keyword evidence="6 20" id="KW-0963">Cytoplasm</keyword>
<dbReference type="GO" id="GO:0016020">
    <property type="term" value="C:membrane"/>
    <property type="evidence" value="ECO:0007669"/>
    <property type="project" value="GOC"/>
</dbReference>
<evidence type="ECO:0000256" key="7">
    <source>
        <dbReference type="ARBA" id="ARBA00022679"/>
    </source>
</evidence>
<feature type="region of interest" description="Linker" evidence="20">
    <location>
        <begin position="233"/>
        <end position="253"/>
    </location>
</feature>
<dbReference type="GO" id="GO:0000902">
    <property type="term" value="P:cell morphogenesis"/>
    <property type="evidence" value="ECO:0007669"/>
    <property type="project" value="UniProtKB-UniRule"/>
</dbReference>
<dbReference type="GO" id="GO:0009252">
    <property type="term" value="P:peptidoglycan biosynthetic process"/>
    <property type="evidence" value="ECO:0007669"/>
    <property type="project" value="UniProtKB-UniRule"/>
</dbReference>
<dbReference type="GO" id="GO:0071555">
    <property type="term" value="P:cell wall organization"/>
    <property type="evidence" value="ECO:0007669"/>
    <property type="project" value="UniProtKB-KW"/>
</dbReference>
<evidence type="ECO:0000256" key="4">
    <source>
        <dbReference type="ARBA" id="ARBA00007707"/>
    </source>
</evidence>
<dbReference type="Pfam" id="PF00483">
    <property type="entry name" value="NTP_transferase"/>
    <property type="match status" value="1"/>
</dbReference>
<feature type="binding site" evidence="20">
    <location>
        <begin position="103"/>
        <end position="105"/>
    </location>
    <ligand>
        <name>UDP-N-acetyl-alpha-D-glucosamine</name>
        <dbReference type="ChEBI" id="CHEBI:57705"/>
    </ligand>
</feature>
<keyword evidence="16 20" id="KW-0961">Cell wall biogenesis/degradation</keyword>
<dbReference type="CDD" id="cd03353">
    <property type="entry name" value="LbH_GlmU_C"/>
    <property type="match status" value="1"/>
</dbReference>
<keyword evidence="7 20" id="KW-0808">Transferase</keyword>
<dbReference type="EC" id="2.7.7.23" evidence="20"/>
<proteinExistence type="inferred from homology"/>
<dbReference type="NCBIfam" id="TIGR01173">
    <property type="entry name" value="glmU"/>
    <property type="match status" value="1"/>
</dbReference>
<dbReference type="Gene3D" id="3.90.550.10">
    <property type="entry name" value="Spore Coat Polysaccharide Biosynthesis Protein SpsA, Chain A"/>
    <property type="match status" value="1"/>
</dbReference>
<evidence type="ECO:0000256" key="2">
    <source>
        <dbReference type="ARBA" id="ARBA00005166"/>
    </source>
</evidence>
<dbReference type="InterPro" id="IPR029044">
    <property type="entry name" value="Nucleotide-diphossugar_trans"/>
</dbReference>
<dbReference type="GO" id="GO:0006048">
    <property type="term" value="P:UDP-N-acetylglucosamine biosynthetic process"/>
    <property type="evidence" value="ECO:0007669"/>
    <property type="project" value="UniProtKB-UniPathway"/>
</dbReference>
<comment type="cofactor">
    <cofactor evidence="20">
        <name>Mg(2+)</name>
        <dbReference type="ChEBI" id="CHEBI:18420"/>
    </cofactor>
    <text evidence="20">Binds 1 Mg(2+) ion per subunit.</text>
</comment>